<comment type="caution">
    <text evidence="2">The sequence shown here is derived from an EMBL/GenBank/DDBJ whole genome shotgun (WGS) entry which is preliminary data.</text>
</comment>
<keyword evidence="2" id="KW-0418">Kinase</keyword>
<dbReference type="GO" id="GO:0016301">
    <property type="term" value="F:kinase activity"/>
    <property type="evidence" value="ECO:0007669"/>
    <property type="project" value="UniProtKB-KW"/>
</dbReference>
<dbReference type="InterPro" id="IPR003594">
    <property type="entry name" value="HATPase_dom"/>
</dbReference>
<dbReference type="AlphaFoldDB" id="A0A4R8V8N1"/>
<organism evidence="2 3">
    <name type="scientific">Terrimesophilobacter mesophilus</name>
    <dbReference type="NCBI Taxonomy" id="433647"/>
    <lineage>
        <taxon>Bacteria</taxon>
        <taxon>Bacillati</taxon>
        <taxon>Actinomycetota</taxon>
        <taxon>Actinomycetes</taxon>
        <taxon>Micrococcales</taxon>
        <taxon>Microbacteriaceae</taxon>
        <taxon>Terrimesophilobacter</taxon>
    </lineage>
</organism>
<reference evidence="2 3" key="1">
    <citation type="submission" date="2019-03" db="EMBL/GenBank/DDBJ databases">
        <title>Genomics of glacier-inhabiting Cryobacterium strains.</title>
        <authorList>
            <person name="Liu Q."/>
            <person name="Xin Y.-H."/>
        </authorList>
    </citation>
    <scope>NUCLEOTIDE SEQUENCE [LARGE SCALE GENOMIC DNA]</scope>
    <source>
        <strain evidence="2 3">CGMCC 1.10440</strain>
    </source>
</reference>
<dbReference type="Proteomes" id="UP000298488">
    <property type="component" value="Unassembled WGS sequence"/>
</dbReference>
<accession>A0A4R8V8N1</accession>
<dbReference type="OrthoDB" id="144293at2"/>
<evidence type="ECO:0000313" key="3">
    <source>
        <dbReference type="Proteomes" id="UP000298488"/>
    </source>
</evidence>
<keyword evidence="3" id="KW-1185">Reference proteome</keyword>
<evidence type="ECO:0000313" key="2">
    <source>
        <dbReference type="EMBL" id="TFB79501.1"/>
    </source>
</evidence>
<feature type="domain" description="Histidine kinase/HSP90-like ATPase" evidence="1">
    <location>
        <begin position="308"/>
        <end position="403"/>
    </location>
</feature>
<dbReference type="RefSeq" id="WP_104096630.1">
    <property type="nucleotide sequence ID" value="NZ_JACHBP010000001.1"/>
</dbReference>
<dbReference type="SUPFAM" id="SSF55874">
    <property type="entry name" value="ATPase domain of HSP90 chaperone/DNA topoisomerase II/histidine kinase"/>
    <property type="match status" value="1"/>
</dbReference>
<gene>
    <name evidence="2" type="ORF">E3N84_05200</name>
</gene>
<evidence type="ECO:0000259" key="1">
    <source>
        <dbReference type="Pfam" id="PF02518"/>
    </source>
</evidence>
<dbReference type="EMBL" id="SOFI01000003">
    <property type="protein sequence ID" value="TFB79501.1"/>
    <property type="molecule type" value="Genomic_DNA"/>
</dbReference>
<proteinExistence type="predicted"/>
<protein>
    <submittedName>
        <fullName evidence="2">Histidine kinase</fullName>
    </submittedName>
</protein>
<name>A0A4R8V8N1_9MICO</name>
<dbReference type="InterPro" id="IPR036890">
    <property type="entry name" value="HATPase_C_sf"/>
</dbReference>
<dbReference type="Pfam" id="PF02518">
    <property type="entry name" value="HATPase_c"/>
    <property type="match status" value="1"/>
</dbReference>
<sequence>MTTELTASPPRQQRRPISRSQMEVVASRSVAFFGLLFGAQTFPVMLGQVVQLQPVWFWGYNIAILGGLLVSVVAAMLRRFVRSVNTWVALSYLVAMATWPLAVLDTDTVAKERPWLWFMCTVATAAAAIAFSTWSAALYLVLAPSVYGVIRLTPSGGGAHWDLAALDTIYAILLGGAVLMIITLLRGAAASVDSAQATALARYSHAIRQHATEVERVQVDSIVHDSVLTTLISAARAYSPDAMALSATMASNAIGHLKEAAAASPDDESMVAVEQVAERIAEATNTLSAPFTVRVLDIGAGTVSVQVADALYSAAVQAMVNSLQHAGHANDIDRWVRITGVGADGLEVEIGDTGVGFSIAEVPNERLGLRVSIVERVANAGGRAEIASSPGDGTVVSIRWPDPEQEERGTSW</sequence>
<keyword evidence="2" id="KW-0808">Transferase</keyword>
<dbReference type="Gene3D" id="3.30.565.10">
    <property type="entry name" value="Histidine kinase-like ATPase, C-terminal domain"/>
    <property type="match status" value="1"/>
</dbReference>